<sequence>MPLIDLSHLIDENTITYKGLPAPVICDYWSRESSIDNYDDGSSFQIGKVDLVANTGTYIDSPFHRFKKGKDISKISLEVLASLDSHKVKWDYQNRGLAVGKEAFEGLNLKNKAVLINTDWSEKWMTEEYYSDHPFLSEEAAIYLKDSGVLLVGIDSYNIDDTRTKKRPVHTVLLGNDILIAEHLTNLHLLPDNKFRFYAVPPKIKGMGTFPVRAFAQF</sequence>
<dbReference type="EMBL" id="CP028923">
    <property type="protein sequence ID" value="QCK14506.1"/>
    <property type="molecule type" value="Genomic_DNA"/>
</dbReference>
<dbReference type="Proteomes" id="UP000298616">
    <property type="component" value="Chromosome"/>
</dbReference>
<dbReference type="SUPFAM" id="SSF102198">
    <property type="entry name" value="Putative cyclase"/>
    <property type="match status" value="1"/>
</dbReference>
<dbReference type="GO" id="GO:0004061">
    <property type="term" value="F:arylformamidase activity"/>
    <property type="evidence" value="ECO:0007669"/>
    <property type="project" value="InterPro"/>
</dbReference>
<keyword evidence="2" id="KW-1185">Reference proteome</keyword>
<dbReference type="OrthoDB" id="9796085at2"/>
<evidence type="ECO:0000313" key="1">
    <source>
        <dbReference type="EMBL" id="QCK14506.1"/>
    </source>
</evidence>
<dbReference type="KEGG" id="fpf:DCC35_07005"/>
<dbReference type="PANTHER" id="PTHR31118">
    <property type="entry name" value="CYCLASE-LIKE PROTEIN 2"/>
    <property type="match status" value="1"/>
</dbReference>
<dbReference type="AlphaFoldDB" id="A0A4D7JRQ3"/>
<evidence type="ECO:0000313" key="2">
    <source>
        <dbReference type="Proteomes" id="UP000298616"/>
    </source>
</evidence>
<reference evidence="1 2" key="1">
    <citation type="submission" date="2018-04" db="EMBL/GenBank/DDBJ databases">
        <title>Complete genome uncultured novel isolate.</title>
        <authorList>
            <person name="Merlino G."/>
        </authorList>
    </citation>
    <scope>NUCLEOTIDE SEQUENCE [LARGE SCALE GENOMIC DNA]</scope>
    <source>
        <strain evidence="2">R1DC9</strain>
    </source>
</reference>
<dbReference type="RefSeq" id="WP_137090093.1">
    <property type="nucleotide sequence ID" value="NZ_CP028923.1"/>
</dbReference>
<dbReference type="InterPro" id="IPR007325">
    <property type="entry name" value="KFase/CYL"/>
</dbReference>
<dbReference type="PANTHER" id="PTHR31118:SF32">
    <property type="entry name" value="KYNURENINE FORMAMIDASE"/>
    <property type="match status" value="1"/>
</dbReference>
<name>A0A4D7JRQ3_9BACT</name>
<gene>
    <name evidence="1" type="ORF">DCC35_07005</name>
</gene>
<organism evidence="1 2">
    <name type="scientific">Mangrovivirga cuniculi</name>
    <dbReference type="NCBI Taxonomy" id="2715131"/>
    <lineage>
        <taxon>Bacteria</taxon>
        <taxon>Pseudomonadati</taxon>
        <taxon>Bacteroidota</taxon>
        <taxon>Cytophagia</taxon>
        <taxon>Cytophagales</taxon>
        <taxon>Mangrovivirgaceae</taxon>
        <taxon>Mangrovivirga</taxon>
    </lineage>
</organism>
<dbReference type="InterPro" id="IPR037175">
    <property type="entry name" value="KFase_sf"/>
</dbReference>
<dbReference type="Gene3D" id="3.50.30.50">
    <property type="entry name" value="Putative cyclase"/>
    <property type="match status" value="1"/>
</dbReference>
<dbReference type="GO" id="GO:0019441">
    <property type="term" value="P:L-tryptophan catabolic process to kynurenine"/>
    <property type="evidence" value="ECO:0007669"/>
    <property type="project" value="InterPro"/>
</dbReference>
<dbReference type="Pfam" id="PF04199">
    <property type="entry name" value="Cyclase"/>
    <property type="match status" value="1"/>
</dbReference>
<accession>A0A4D7JRQ3</accession>
<protein>
    <submittedName>
        <fullName evidence="1">Cyclase</fullName>
    </submittedName>
</protein>
<proteinExistence type="predicted"/>